<protein>
    <submittedName>
        <fullName evidence="2">Uncharacterized protein</fullName>
    </submittedName>
</protein>
<dbReference type="EMBL" id="MLAK01000871">
    <property type="protein sequence ID" value="OHT02302.1"/>
    <property type="molecule type" value="Genomic_DNA"/>
</dbReference>
<gene>
    <name evidence="2" type="ORF">TRFO_07103</name>
</gene>
<dbReference type="AlphaFoldDB" id="A0A1J4JXQ1"/>
<name>A0A1J4JXQ1_9EUKA</name>
<evidence type="ECO:0000313" key="3">
    <source>
        <dbReference type="Proteomes" id="UP000179807"/>
    </source>
</evidence>
<sequence>MIWIFAIHSLSVSATDCFSTNSRLWKLNGNYSTVNDHISFNSENDDNWIDYISNRYRKKWMVSFCGEIEDSYLLFKSLEGDDTEKLNDTKIEIKKDGKKLNFKLYQNSEVIAEEKVSKSSTLHSFCFNVISGRGYFGMFGMNNNHKKEGEQIFVKEISIPRKHTTTYYSRKPSNLTRFCVGDFFGDQRISARPDDDKWDSHINDFL</sequence>
<accession>A0A1J4JXQ1</accession>
<feature type="chain" id="PRO_5012294847" evidence="1">
    <location>
        <begin position="18"/>
        <end position="206"/>
    </location>
</feature>
<comment type="caution">
    <text evidence="2">The sequence shown here is derived from an EMBL/GenBank/DDBJ whole genome shotgun (WGS) entry which is preliminary data.</text>
</comment>
<dbReference type="GeneID" id="94828200"/>
<dbReference type="RefSeq" id="XP_068355438.1">
    <property type="nucleotide sequence ID" value="XM_068493496.1"/>
</dbReference>
<evidence type="ECO:0000313" key="2">
    <source>
        <dbReference type="EMBL" id="OHT02302.1"/>
    </source>
</evidence>
<feature type="signal peptide" evidence="1">
    <location>
        <begin position="1"/>
        <end position="17"/>
    </location>
</feature>
<organism evidence="2 3">
    <name type="scientific">Tritrichomonas foetus</name>
    <dbReference type="NCBI Taxonomy" id="1144522"/>
    <lineage>
        <taxon>Eukaryota</taxon>
        <taxon>Metamonada</taxon>
        <taxon>Parabasalia</taxon>
        <taxon>Tritrichomonadida</taxon>
        <taxon>Tritrichomonadidae</taxon>
        <taxon>Tritrichomonas</taxon>
    </lineage>
</organism>
<keyword evidence="3" id="KW-1185">Reference proteome</keyword>
<dbReference type="VEuPathDB" id="TrichDB:TRFO_07103"/>
<dbReference type="Proteomes" id="UP000179807">
    <property type="component" value="Unassembled WGS sequence"/>
</dbReference>
<reference evidence="2" key="1">
    <citation type="submission" date="2016-10" db="EMBL/GenBank/DDBJ databases">
        <authorList>
            <person name="Benchimol M."/>
            <person name="Almeida L.G."/>
            <person name="Vasconcelos A.T."/>
            <person name="Perreira-Neves A."/>
            <person name="Rosa I.A."/>
            <person name="Tasca T."/>
            <person name="Bogo M.R."/>
            <person name="de Souza W."/>
        </authorList>
    </citation>
    <scope>NUCLEOTIDE SEQUENCE [LARGE SCALE GENOMIC DNA]</scope>
    <source>
        <strain evidence="2">K</strain>
    </source>
</reference>
<evidence type="ECO:0000256" key="1">
    <source>
        <dbReference type="SAM" id="SignalP"/>
    </source>
</evidence>
<proteinExistence type="predicted"/>
<keyword evidence="1" id="KW-0732">Signal</keyword>